<dbReference type="InterPro" id="IPR011992">
    <property type="entry name" value="EF-hand-dom_pair"/>
</dbReference>
<evidence type="ECO:0000313" key="4">
    <source>
        <dbReference type="EMBL" id="KAF4668716.1"/>
    </source>
</evidence>
<proteinExistence type="predicted"/>
<feature type="domain" description="EF-hand" evidence="3">
    <location>
        <begin position="39"/>
        <end position="74"/>
    </location>
</feature>
<dbReference type="PROSITE" id="PS00018">
    <property type="entry name" value="EF_HAND_1"/>
    <property type="match status" value="1"/>
</dbReference>
<dbReference type="SUPFAM" id="SSF47473">
    <property type="entry name" value="EF-hand"/>
    <property type="match status" value="1"/>
</dbReference>
<dbReference type="Pfam" id="PF13405">
    <property type="entry name" value="EF-hand_6"/>
    <property type="match status" value="1"/>
</dbReference>
<evidence type="ECO:0000256" key="2">
    <source>
        <dbReference type="SAM" id="Coils"/>
    </source>
</evidence>
<sequence>MDIEERIVEHLDQPPTSPGWDLSGEALKAGFGRRASTLKKANSLEELFREFDEDGSGCLDIKELGHLLRSMGYTVPQHAIEKFVLPVVTDGKNTEIRVDQLYDVVELVKQLLNKNDRSPDDPLDISIHEGETHIQQLYRVLREASVSLSDNEVPVWGRSIEQLIDERSCTWNPRTCRGTRKLPAPKKRDTAAEIKKLYALTKGTIEFFEEEIAMESAMSNSLKQDLNQTNSKFKRVANKGQQVIKGVAQENFALASQRAVLEAQVSSLQKELLAAKAAQEAENTAFEAEKREHRERLENCRSREEACQARGKQITMIGRDLVGKKRLRLQEYAELLSDKPRSAQLERILHREECEREVLLTLLSDLHTFLRNESEVLVPKGQASILENCTLVERDLSDLLSKEDTRKISH</sequence>
<keyword evidence="5" id="KW-1185">Reference proteome</keyword>
<organism evidence="4 5">
    <name type="scientific">Perkinsus chesapeaki</name>
    <name type="common">Clam parasite</name>
    <name type="synonym">Perkinsus andrewsi</name>
    <dbReference type="NCBI Taxonomy" id="330153"/>
    <lineage>
        <taxon>Eukaryota</taxon>
        <taxon>Sar</taxon>
        <taxon>Alveolata</taxon>
        <taxon>Perkinsozoa</taxon>
        <taxon>Perkinsea</taxon>
        <taxon>Perkinsida</taxon>
        <taxon>Perkinsidae</taxon>
        <taxon>Perkinsus</taxon>
    </lineage>
</organism>
<feature type="coiled-coil region" evidence="2">
    <location>
        <begin position="258"/>
        <end position="303"/>
    </location>
</feature>
<keyword evidence="1" id="KW-0106">Calcium</keyword>
<gene>
    <name evidence="4" type="ORF">FOL47_002891</name>
</gene>
<name>A0A7J6MBF5_PERCH</name>
<dbReference type="GO" id="GO:0005509">
    <property type="term" value="F:calcium ion binding"/>
    <property type="evidence" value="ECO:0007669"/>
    <property type="project" value="InterPro"/>
</dbReference>
<comment type="caution">
    <text evidence="4">The sequence shown here is derived from an EMBL/GenBank/DDBJ whole genome shotgun (WGS) entry which is preliminary data.</text>
</comment>
<dbReference type="OrthoDB" id="186625at2759"/>
<keyword evidence="2" id="KW-0175">Coiled coil</keyword>
<dbReference type="AlphaFoldDB" id="A0A7J6MBF5"/>
<dbReference type="InterPro" id="IPR018247">
    <property type="entry name" value="EF_Hand_1_Ca_BS"/>
</dbReference>
<accession>A0A7J6MBF5</accession>
<reference evidence="4 5" key="1">
    <citation type="submission" date="2020-04" db="EMBL/GenBank/DDBJ databases">
        <title>Perkinsus chesapeaki whole genome sequence.</title>
        <authorList>
            <person name="Bogema D.R."/>
        </authorList>
    </citation>
    <scope>NUCLEOTIDE SEQUENCE [LARGE SCALE GENOMIC DNA]</scope>
    <source>
        <strain evidence="4">ATCC PRA-425</strain>
    </source>
</reference>
<evidence type="ECO:0000259" key="3">
    <source>
        <dbReference type="PROSITE" id="PS50222"/>
    </source>
</evidence>
<dbReference type="InterPro" id="IPR002048">
    <property type="entry name" value="EF_hand_dom"/>
</dbReference>
<protein>
    <recommendedName>
        <fullName evidence="3">EF-hand domain-containing protein</fullName>
    </recommendedName>
</protein>
<evidence type="ECO:0000313" key="5">
    <source>
        <dbReference type="Proteomes" id="UP000591131"/>
    </source>
</evidence>
<dbReference type="Proteomes" id="UP000591131">
    <property type="component" value="Unassembled WGS sequence"/>
</dbReference>
<evidence type="ECO:0000256" key="1">
    <source>
        <dbReference type="ARBA" id="ARBA00022837"/>
    </source>
</evidence>
<dbReference type="PROSITE" id="PS50222">
    <property type="entry name" value="EF_HAND_2"/>
    <property type="match status" value="1"/>
</dbReference>
<dbReference type="Gene3D" id="1.10.238.10">
    <property type="entry name" value="EF-hand"/>
    <property type="match status" value="1"/>
</dbReference>
<dbReference type="SMART" id="SM00054">
    <property type="entry name" value="EFh"/>
    <property type="match status" value="1"/>
</dbReference>
<dbReference type="EMBL" id="JAAPAO010000185">
    <property type="protein sequence ID" value="KAF4668716.1"/>
    <property type="molecule type" value="Genomic_DNA"/>
</dbReference>